<dbReference type="Gene3D" id="1.10.150.20">
    <property type="entry name" value="5' to 3' exonuclease, C-terminal subdomain"/>
    <property type="match status" value="1"/>
</dbReference>
<dbReference type="Gene3D" id="3.30.70.370">
    <property type="match status" value="1"/>
</dbReference>
<keyword evidence="5" id="KW-1185">Reference proteome</keyword>
<dbReference type="EMBL" id="OL770278">
    <property type="protein sequence ID" value="UHS64808.1"/>
    <property type="molecule type" value="Genomic_DNA"/>
</dbReference>
<evidence type="ECO:0000259" key="3">
    <source>
        <dbReference type="SMART" id="SM00482"/>
    </source>
</evidence>
<evidence type="ECO:0000313" key="4">
    <source>
        <dbReference type="EMBL" id="UHS64808.1"/>
    </source>
</evidence>
<evidence type="ECO:0000313" key="5">
    <source>
        <dbReference type="Proteomes" id="UP000827394"/>
    </source>
</evidence>
<sequence>MKDFERLFLDTETFSGVDLKKVGAYAYAEHPTTEIMICTYAIDEGRVQTWDCTESPTMPRELRKALRHVSRKKAKIVMANGLLFDRLVIREKWGIDLPVSQIEDTMIMAFRHALPGSLDMQCQVLGVDAEHAKDKAGKALIKRFCKPTPKTYKIRRYTRETHPEEWAKFLRYAALDIIAMREVYWRIPDWGNTPKEDEILLIDQLINDRGFYVDVDLANAAIKAVQAHKEELKEEAWERFGGKLTGNDFLPILRDIAPAFTIHNAQKSTLNDLLEDPDFPDEGKALIEMRLGASSTASTKYNPLVNGLSADGRRRGCLQYGGAKRTLRWAGKGFQPQNLARGEYSDDHEGKIKRREGESDVAFWVRSHMLTNGINSLLRGTAHWAYDISKLTASTVRGCIIPAKGKKFVVADYSNVEGRGLAWIAGEKTALMVFKAGRDIYCETAGKMFGLDPDYIKANRKDLRQIGKACELGLGYGGGVAAFLQFAKNLGLDLYAMADVMKGTFPDHIWAAAKRGYEYARINEAKRPPKPGKKDERPTYILPKNVWLTCDAIKRMWREAHPKTVAFWAELEDAVLCAIRNPGKAYWAGANVRPDGRKALKIVRTKAKHDPTFDEERDDPNAAGWWLKIELPSGRIMSYPGIALSVTTEIDEDTGKKRTSTRIKYQGENQTTRQWGFQYTYGGKLTENIVQALCRDILAWSMPGVEAAGYEIVLSVHDELITEVPDTDDYTTEELCALMCDLPIWAKGFPLAAEGDCMYRYRK</sequence>
<dbReference type="InterPro" id="IPR043502">
    <property type="entry name" value="DNA/RNA_pol_sf"/>
</dbReference>
<dbReference type="GO" id="GO:0006261">
    <property type="term" value="P:DNA-templated DNA replication"/>
    <property type="evidence" value="ECO:0007669"/>
    <property type="project" value="InterPro"/>
</dbReference>
<keyword evidence="2" id="KW-1194">Viral DNA replication</keyword>
<dbReference type="SMART" id="SM00482">
    <property type="entry name" value="POLAc"/>
    <property type="match status" value="1"/>
</dbReference>
<evidence type="ECO:0000256" key="2">
    <source>
        <dbReference type="ARBA" id="ARBA00023109"/>
    </source>
</evidence>
<dbReference type="GO" id="GO:0006302">
    <property type="term" value="P:double-strand break repair"/>
    <property type="evidence" value="ECO:0007669"/>
    <property type="project" value="TreeGrafter"/>
</dbReference>
<dbReference type="SUPFAM" id="SSF53098">
    <property type="entry name" value="Ribonuclease H-like"/>
    <property type="match status" value="1"/>
</dbReference>
<dbReference type="Pfam" id="PF00476">
    <property type="entry name" value="DNA_pol_A"/>
    <property type="match status" value="1"/>
</dbReference>
<evidence type="ECO:0000256" key="1">
    <source>
        <dbReference type="ARBA" id="ARBA00022705"/>
    </source>
</evidence>
<dbReference type="InterPro" id="IPR001098">
    <property type="entry name" value="DNA-dir_DNA_pol_A_palm_dom"/>
</dbReference>
<dbReference type="InterPro" id="IPR002298">
    <property type="entry name" value="DNA_polymerase_A"/>
</dbReference>
<dbReference type="GO" id="GO:0003677">
    <property type="term" value="F:DNA binding"/>
    <property type="evidence" value="ECO:0007669"/>
    <property type="project" value="InterPro"/>
</dbReference>
<gene>
    <name evidence="4" type="ORF">OPT212_27</name>
</gene>
<dbReference type="SUPFAM" id="SSF56672">
    <property type="entry name" value="DNA/RNA polymerases"/>
    <property type="match status" value="1"/>
</dbReference>
<feature type="domain" description="DNA-directed DNA polymerase family A palm" evidence="3">
    <location>
        <begin position="393"/>
        <end position="728"/>
    </location>
</feature>
<protein>
    <submittedName>
        <fullName evidence="4">DNA polymerase I, thermostable</fullName>
    </submittedName>
</protein>
<dbReference type="GO" id="GO:0039693">
    <property type="term" value="P:viral DNA genome replication"/>
    <property type="evidence" value="ECO:0007669"/>
    <property type="project" value="UniProtKB-KW"/>
</dbReference>
<reference evidence="4 5" key="1">
    <citation type="submission" date="2021-12" db="EMBL/GenBank/DDBJ databases">
        <authorList>
            <person name="Doney J."/>
            <person name="Loertscher E."/>
            <person name="Anderson K."/>
            <person name="Lambert A.S."/>
            <person name="Porter M."/>
            <person name="Walker J."/>
            <person name="Sharma R."/>
            <person name="Kurger J.L."/>
            <person name="Breakwell D.P."/>
            <person name="Grose J.H."/>
        </authorList>
    </citation>
    <scope>NUCLEOTIDE SEQUENCE [LARGE SCALE GENOMIC DNA]</scope>
</reference>
<dbReference type="PANTHER" id="PTHR10133">
    <property type="entry name" value="DNA POLYMERASE I"/>
    <property type="match status" value="1"/>
</dbReference>
<organism evidence="4 5">
    <name type="scientific">Escherichia phage vB_EcoD_Opt212</name>
    <dbReference type="NCBI Taxonomy" id="2906743"/>
    <lineage>
        <taxon>Viruses</taxon>
        <taxon>Duplodnaviria</taxon>
        <taxon>Heunggongvirae</taxon>
        <taxon>Uroviricota</taxon>
        <taxon>Caudoviricetes</taxon>
        <taxon>Dhillonvirus</taxon>
        <taxon>Dhillonvirus opt212</taxon>
    </lineage>
</organism>
<dbReference type="GO" id="GO:0003887">
    <property type="term" value="F:DNA-directed DNA polymerase activity"/>
    <property type="evidence" value="ECO:0007669"/>
    <property type="project" value="InterPro"/>
</dbReference>
<keyword evidence="1" id="KW-0235">DNA replication</keyword>
<proteinExistence type="predicted"/>
<dbReference type="Proteomes" id="UP000827394">
    <property type="component" value="Segment"/>
</dbReference>
<dbReference type="PANTHER" id="PTHR10133:SF27">
    <property type="entry name" value="DNA POLYMERASE NU"/>
    <property type="match status" value="1"/>
</dbReference>
<name>A0AAE8Z3C5_9CAUD</name>
<accession>A0AAE8Z3C5</accession>
<dbReference type="InterPro" id="IPR012337">
    <property type="entry name" value="RNaseH-like_sf"/>
</dbReference>